<dbReference type="InterPro" id="IPR001173">
    <property type="entry name" value="Glyco_trans_2-like"/>
</dbReference>
<dbReference type="Gene3D" id="3.90.550.10">
    <property type="entry name" value="Spore Coat Polysaccharide Biosynthesis Protein SpsA, Chain A"/>
    <property type="match status" value="1"/>
</dbReference>
<keyword evidence="5" id="KW-1185">Reference proteome</keyword>
<comment type="caution">
    <text evidence="4">The sequence shown here is derived from an EMBL/GenBank/DDBJ whole genome shotgun (WGS) entry which is preliminary data.</text>
</comment>
<dbReference type="Pfam" id="PF00535">
    <property type="entry name" value="Glycos_transf_2"/>
    <property type="match status" value="1"/>
</dbReference>
<evidence type="ECO:0000313" key="4">
    <source>
        <dbReference type="EMBL" id="MER8936261.1"/>
    </source>
</evidence>
<gene>
    <name evidence="4" type="ORF">NKI33_25280</name>
</gene>
<feature type="compositionally biased region" description="Basic and acidic residues" evidence="2">
    <location>
        <begin position="325"/>
        <end position="335"/>
    </location>
</feature>
<dbReference type="Proteomes" id="UP001464387">
    <property type="component" value="Unassembled WGS sequence"/>
</dbReference>
<evidence type="ECO:0000256" key="1">
    <source>
        <dbReference type="ARBA" id="ARBA00038494"/>
    </source>
</evidence>
<reference evidence="4 5" key="1">
    <citation type="journal article" date="2024" name="Proc. Natl. Acad. Sci. U.S.A.">
        <title>The evolutionary genomics of adaptation to stress in wild rhizobium bacteria.</title>
        <authorList>
            <person name="Kehlet-Delgado H."/>
            <person name="Montoya A.P."/>
            <person name="Jensen K.T."/>
            <person name="Wendlandt C.E."/>
            <person name="Dexheimer C."/>
            <person name="Roberts M."/>
            <person name="Torres Martinez L."/>
            <person name="Friesen M.L."/>
            <person name="Griffitts J.S."/>
            <person name="Porter S.S."/>
        </authorList>
    </citation>
    <scope>NUCLEOTIDE SEQUENCE [LARGE SCALE GENOMIC DNA]</scope>
    <source>
        <strain evidence="4 5">M0729</strain>
    </source>
</reference>
<accession>A0ABV1YM71</accession>
<comment type="similarity">
    <text evidence="1">Belongs to the glycosyltransferase 2 family. WaaE/KdtX subfamily.</text>
</comment>
<keyword evidence="4" id="KW-0808">Transferase</keyword>
<feature type="region of interest" description="Disordered" evidence="2">
    <location>
        <begin position="301"/>
        <end position="343"/>
    </location>
</feature>
<dbReference type="SUPFAM" id="SSF53448">
    <property type="entry name" value="Nucleotide-diphospho-sugar transferases"/>
    <property type="match status" value="1"/>
</dbReference>
<feature type="domain" description="Glycosyltransferase 2-like" evidence="3">
    <location>
        <begin position="11"/>
        <end position="109"/>
    </location>
</feature>
<protein>
    <submittedName>
        <fullName evidence="4">Glycosyltransferase</fullName>
        <ecNumber evidence="4">2.4.-.-</ecNumber>
    </submittedName>
</protein>
<evidence type="ECO:0000259" key="3">
    <source>
        <dbReference type="Pfam" id="PF00535"/>
    </source>
</evidence>
<proteinExistence type="inferred from homology"/>
<sequence length="343" mass="38787">MGVNNPKISGFVITYNSGEILKTCLRSLRFVDELIVVDKSSTDGTAAVAAAFADKVISVPWSPLPTETRFVAYDACSHDFILYLDHDECLSVEAIRWVRENAGSHPAGVFRIPKREYIMGRHDDDAYYWPSYNVRAFRRGAAEFVSTLHEEVGRITGEIYDVPHDGGVCIHNLSHRDAHQWIEKTNRYTSERDRVSFFDASTPLETFAQKRIAYWLAQSRSRSDYVVATALLRAVYDIVDRVKLWEAQDGLDGDAAFAAVCSELEATYDIADRAKLWETRGGPEGETIFAAVRKEMEAFHDPLRSDRRQTSAQAAGPTVRPKPPSRLEKTLEKIRSHLTGRRR</sequence>
<keyword evidence="4" id="KW-0328">Glycosyltransferase</keyword>
<evidence type="ECO:0000313" key="5">
    <source>
        <dbReference type="Proteomes" id="UP001464387"/>
    </source>
</evidence>
<evidence type="ECO:0000256" key="2">
    <source>
        <dbReference type="SAM" id="MobiDB-lite"/>
    </source>
</evidence>
<name>A0ABV1YM71_9HYPH</name>
<dbReference type="EMBL" id="JAMYPJ010000046">
    <property type="protein sequence ID" value="MER8936261.1"/>
    <property type="molecule type" value="Genomic_DNA"/>
</dbReference>
<dbReference type="PANTHER" id="PTHR43630:SF2">
    <property type="entry name" value="GLYCOSYLTRANSFERASE"/>
    <property type="match status" value="1"/>
</dbReference>
<dbReference type="PANTHER" id="PTHR43630">
    <property type="entry name" value="POLY-BETA-1,6-N-ACETYL-D-GLUCOSAMINE SYNTHASE"/>
    <property type="match status" value="1"/>
</dbReference>
<dbReference type="RefSeq" id="WP_287269337.1">
    <property type="nucleotide sequence ID" value="NZ_JAMYMY010000050.1"/>
</dbReference>
<dbReference type="GO" id="GO:0016757">
    <property type="term" value="F:glycosyltransferase activity"/>
    <property type="evidence" value="ECO:0007669"/>
    <property type="project" value="UniProtKB-KW"/>
</dbReference>
<organism evidence="4 5">
    <name type="scientific">Mesorhizobium opportunistum</name>
    <dbReference type="NCBI Taxonomy" id="593909"/>
    <lineage>
        <taxon>Bacteria</taxon>
        <taxon>Pseudomonadati</taxon>
        <taxon>Pseudomonadota</taxon>
        <taxon>Alphaproteobacteria</taxon>
        <taxon>Hyphomicrobiales</taxon>
        <taxon>Phyllobacteriaceae</taxon>
        <taxon>Mesorhizobium</taxon>
    </lineage>
</organism>
<dbReference type="EC" id="2.4.-.-" evidence="4"/>
<dbReference type="InterPro" id="IPR029044">
    <property type="entry name" value="Nucleotide-diphossugar_trans"/>
</dbReference>